<protein>
    <recommendedName>
        <fullName evidence="8">Heavy metal RND efflux outer membrane protein, CzcC family</fullName>
    </recommendedName>
</protein>
<keyword evidence="5" id="KW-0472">Membrane</keyword>
<evidence type="ECO:0000256" key="1">
    <source>
        <dbReference type="ARBA" id="ARBA00004442"/>
    </source>
</evidence>
<dbReference type="PANTHER" id="PTHR30026:SF20">
    <property type="entry name" value="OUTER MEMBRANE PROTEIN TOLC"/>
    <property type="match status" value="1"/>
</dbReference>
<evidence type="ECO:0008006" key="8">
    <source>
        <dbReference type="Google" id="ProtNLM"/>
    </source>
</evidence>
<dbReference type="GO" id="GO:0015288">
    <property type="term" value="F:porin activity"/>
    <property type="evidence" value="ECO:0007669"/>
    <property type="project" value="TreeGrafter"/>
</dbReference>
<reference evidence="7" key="1">
    <citation type="submission" date="2018-06" db="EMBL/GenBank/DDBJ databases">
        <authorList>
            <person name="Zhirakovskaya E."/>
        </authorList>
    </citation>
    <scope>NUCLEOTIDE SEQUENCE</scope>
</reference>
<evidence type="ECO:0000256" key="6">
    <source>
        <dbReference type="ARBA" id="ARBA00023237"/>
    </source>
</evidence>
<accession>A0A3B0VSA1</accession>
<gene>
    <name evidence="7" type="ORF">MNBD_DELTA04-1562</name>
</gene>
<comment type="subcellular location">
    <subcellularLocation>
        <location evidence="1">Cell outer membrane</location>
    </subcellularLocation>
</comment>
<sequence length="458" mass="50327">MRYINSLNYDSTGRGRLRPGDVKGWLMITVSMAAVLFNWNTVSARSLGTILLQVEKESPALLAAEEAVAVRRAGVKIVKSRYLGEVDAVVKNSTFNDKRLINPIGYPLNLQPDLFDNNQIGYGLRAKLPLDINGRIGAQLEAARQLQKASKAQKRDVRLRLLYSAAALYHGIEGILAEENALRHQIQALDSHIQTTEAAIKAEQEIPVKKMRLITERDDVMGSLAALKGQEQRLRAGLAALLAARSFPDSLSPIHILPPETAWKEEMIEQRPDIMAFKARINSSRAFRRAARDSRLPKMAVDGSWIQNQGYNGENGDNWTLSVQVGMPLWDGGGRRAEVAKSSAGVRMLQQKLAALRYQARSELISARAAWNAATARYQAALASGKAAAETARIQENRFTEGQISADNLVDAEAALSKAESGKAVALTDLWKAGDSIRFALGREPALYPGRQTVSHKR</sequence>
<name>A0A3B0VSA1_9ZZZZ</name>
<keyword evidence="4" id="KW-0812">Transmembrane</keyword>
<evidence type="ECO:0000256" key="4">
    <source>
        <dbReference type="ARBA" id="ARBA00022692"/>
    </source>
</evidence>
<keyword evidence="6" id="KW-0998">Cell outer membrane</keyword>
<dbReference type="PANTHER" id="PTHR30026">
    <property type="entry name" value="OUTER MEMBRANE PROTEIN TOLC"/>
    <property type="match status" value="1"/>
</dbReference>
<dbReference type="AlphaFoldDB" id="A0A3B0VSA1"/>
<dbReference type="InterPro" id="IPR003423">
    <property type="entry name" value="OMP_efflux"/>
</dbReference>
<dbReference type="Gene3D" id="1.20.1600.10">
    <property type="entry name" value="Outer membrane efflux proteins (OEP)"/>
    <property type="match status" value="1"/>
</dbReference>
<dbReference type="SUPFAM" id="SSF56954">
    <property type="entry name" value="Outer membrane efflux proteins (OEP)"/>
    <property type="match status" value="1"/>
</dbReference>
<dbReference type="EMBL" id="UOEY01000139">
    <property type="protein sequence ID" value="VAW41902.1"/>
    <property type="molecule type" value="Genomic_DNA"/>
</dbReference>
<evidence type="ECO:0000313" key="7">
    <source>
        <dbReference type="EMBL" id="VAW41902.1"/>
    </source>
</evidence>
<dbReference type="GO" id="GO:1990281">
    <property type="term" value="C:efflux pump complex"/>
    <property type="evidence" value="ECO:0007669"/>
    <property type="project" value="TreeGrafter"/>
</dbReference>
<dbReference type="GO" id="GO:0009279">
    <property type="term" value="C:cell outer membrane"/>
    <property type="evidence" value="ECO:0007669"/>
    <property type="project" value="UniProtKB-SubCell"/>
</dbReference>
<proteinExistence type="predicted"/>
<dbReference type="InterPro" id="IPR051906">
    <property type="entry name" value="TolC-like"/>
</dbReference>
<evidence type="ECO:0000256" key="2">
    <source>
        <dbReference type="ARBA" id="ARBA00022448"/>
    </source>
</evidence>
<dbReference type="Pfam" id="PF02321">
    <property type="entry name" value="OEP"/>
    <property type="match status" value="2"/>
</dbReference>
<keyword evidence="2" id="KW-0813">Transport</keyword>
<evidence type="ECO:0000256" key="3">
    <source>
        <dbReference type="ARBA" id="ARBA00022452"/>
    </source>
</evidence>
<evidence type="ECO:0000256" key="5">
    <source>
        <dbReference type="ARBA" id="ARBA00023136"/>
    </source>
</evidence>
<dbReference type="GO" id="GO:0015562">
    <property type="term" value="F:efflux transmembrane transporter activity"/>
    <property type="evidence" value="ECO:0007669"/>
    <property type="project" value="InterPro"/>
</dbReference>
<organism evidence="7">
    <name type="scientific">hydrothermal vent metagenome</name>
    <dbReference type="NCBI Taxonomy" id="652676"/>
    <lineage>
        <taxon>unclassified sequences</taxon>
        <taxon>metagenomes</taxon>
        <taxon>ecological metagenomes</taxon>
    </lineage>
</organism>
<keyword evidence="3" id="KW-1134">Transmembrane beta strand</keyword>